<evidence type="ECO:0000313" key="7">
    <source>
        <dbReference type="EMBL" id="CCO05528.1"/>
    </source>
</evidence>
<comment type="similarity">
    <text evidence="6">Belongs to the HepT RNase toxin family.</text>
</comment>
<keyword evidence="1" id="KW-0597">Phosphoprotein</keyword>
<evidence type="ECO:0000256" key="1">
    <source>
        <dbReference type="ARBA" id="ARBA00022553"/>
    </source>
</evidence>
<reference evidence="7 8" key="1">
    <citation type="journal article" date="2014" name="Int. J. Syst. Evol. Microbiol.">
        <title>Complete genome of a new Firmicutes species belonging to the dominant human colonic microbiota ('Ruminococcus bicirculans') reveals two chromosomes and a selective capacity to utilize plant glucans.</title>
        <authorList>
            <consortium name="NISC Comparative Sequencing Program"/>
            <person name="Wegmann U."/>
            <person name="Louis P."/>
            <person name="Goesmann A."/>
            <person name="Henrissat B."/>
            <person name="Duncan S.H."/>
            <person name="Flint H.J."/>
        </authorList>
    </citation>
    <scope>NUCLEOTIDE SEQUENCE [LARGE SCALE GENOMIC DNA]</scope>
    <source>
        <strain evidence="7 8">80/3</strain>
    </source>
</reference>
<gene>
    <name evidence="7" type="ORF">RBI_I01830</name>
</gene>
<keyword evidence="8" id="KW-1185">Reference proteome</keyword>
<evidence type="ECO:0000256" key="3">
    <source>
        <dbReference type="ARBA" id="ARBA00022722"/>
    </source>
</evidence>
<dbReference type="InterPro" id="IPR008201">
    <property type="entry name" value="HepT-like"/>
</dbReference>
<protein>
    <recommendedName>
        <fullName evidence="9">DUF86 domain-containing protein</fullName>
    </recommendedName>
</protein>
<evidence type="ECO:0000313" key="8">
    <source>
        <dbReference type="Proteomes" id="UP000027600"/>
    </source>
</evidence>
<dbReference type="InterPro" id="IPR051813">
    <property type="entry name" value="HepT_RNase_toxin"/>
</dbReference>
<dbReference type="Gene3D" id="1.20.120.580">
    <property type="entry name" value="bsu32300-like"/>
    <property type="match status" value="1"/>
</dbReference>
<evidence type="ECO:0000256" key="6">
    <source>
        <dbReference type="ARBA" id="ARBA00024207"/>
    </source>
</evidence>
<evidence type="ECO:0008006" key="9">
    <source>
        <dbReference type="Google" id="ProtNLM"/>
    </source>
</evidence>
<dbReference type="Pfam" id="PF01934">
    <property type="entry name" value="HepT-like"/>
    <property type="match status" value="1"/>
</dbReference>
<keyword evidence="5" id="KW-0378">Hydrolase</keyword>
<keyword evidence="4" id="KW-0547">Nucleotide-binding</keyword>
<dbReference type="PANTHER" id="PTHR34139">
    <property type="entry name" value="UPF0331 PROTEIN MJ0127"/>
    <property type="match status" value="1"/>
</dbReference>
<accession>A0ABM9QI12</accession>
<proteinExistence type="inferred from homology"/>
<name>A0ABM9QI12_9FIRM</name>
<organism evidence="7 8">
    <name type="scientific">Ruminococcus bicirculans</name>
    <name type="common">ex Wegman et al. 2014</name>
    <dbReference type="NCBI Taxonomy" id="1160721"/>
    <lineage>
        <taxon>Bacteria</taxon>
        <taxon>Bacillati</taxon>
        <taxon>Bacillota</taxon>
        <taxon>Clostridia</taxon>
        <taxon>Eubacteriales</taxon>
        <taxon>Oscillospiraceae</taxon>
        <taxon>Ruminococcus</taxon>
    </lineage>
</organism>
<keyword evidence="3" id="KW-0540">Nuclease</keyword>
<evidence type="ECO:0000256" key="4">
    <source>
        <dbReference type="ARBA" id="ARBA00022741"/>
    </source>
</evidence>
<dbReference type="InterPro" id="IPR037038">
    <property type="entry name" value="HepT-like_sf"/>
</dbReference>
<evidence type="ECO:0000256" key="2">
    <source>
        <dbReference type="ARBA" id="ARBA00022649"/>
    </source>
</evidence>
<dbReference type="EMBL" id="HF545616">
    <property type="protein sequence ID" value="CCO05528.1"/>
    <property type="molecule type" value="Genomic_DNA"/>
</dbReference>
<keyword evidence="2" id="KW-1277">Toxin-antitoxin system</keyword>
<dbReference type="Proteomes" id="UP000027600">
    <property type="component" value="Chromosome I"/>
</dbReference>
<sequence>MLEYCNDIYDDCLRLGNSYEVFKNDRLLQKAVTMSMLQIGELTTHLSDEFKDLTNNEMDWRNLKGLRNIVAHQYGSIQFDLIWQIKENDIPMIMDFCQKYISFFDEQLDLDIDEPLDLTKDNSLKR</sequence>
<dbReference type="RefSeq" id="WP_051706726.1">
    <property type="nucleotide sequence ID" value="NZ_HF545616.1"/>
</dbReference>
<dbReference type="PANTHER" id="PTHR34139:SF1">
    <property type="entry name" value="RNASE MJ1380-RELATED"/>
    <property type="match status" value="1"/>
</dbReference>
<evidence type="ECO:0000256" key="5">
    <source>
        <dbReference type="ARBA" id="ARBA00022801"/>
    </source>
</evidence>